<dbReference type="PROSITE" id="PS50994">
    <property type="entry name" value="INTEGRASE"/>
    <property type="match status" value="1"/>
</dbReference>
<gene>
    <name evidence="2" type="ORF">HPLM_LOCUS5956</name>
</gene>
<reference evidence="2 3" key="2">
    <citation type="submission" date="2018-11" db="EMBL/GenBank/DDBJ databases">
        <authorList>
            <consortium name="Pathogen Informatics"/>
        </authorList>
    </citation>
    <scope>NUCLEOTIDE SEQUENCE [LARGE SCALE GENOMIC DNA]</scope>
    <source>
        <strain evidence="2 3">MHpl1</strain>
    </source>
</reference>
<dbReference type="OMA" id="TISKHWI"/>
<dbReference type="OrthoDB" id="5858800at2759"/>
<dbReference type="InterPro" id="IPR012337">
    <property type="entry name" value="RNaseH-like_sf"/>
</dbReference>
<dbReference type="Gene3D" id="3.30.420.10">
    <property type="entry name" value="Ribonuclease H-like superfamily/Ribonuclease H"/>
    <property type="match status" value="1"/>
</dbReference>
<dbReference type="PANTHER" id="PTHR47331">
    <property type="entry name" value="PHD-TYPE DOMAIN-CONTAINING PROTEIN"/>
    <property type="match status" value="1"/>
</dbReference>
<evidence type="ECO:0000313" key="2">
    <source>
        <dbReference type="EMBL" id="VDO27554.1"/>
    </source>
</evidence>
<dbReference type="STRING" id="6290.A0A0N4W777"/>
<dbReference type="AlphaFoldDB" id="A0A0N4W777"/>
<dbReference type="GO" id="GO:0003676">
    <property type="term" value="F:nucleic acid binding"/>
    <property type="evidence" value="ECO:0007669"/>
    <property type="project" value="InterPro"/>
</dbReference>
<accession>A0A0N4W777</accession>
<evidence type="ECO:0000313" key="4">
    <source>
        <dbReference type="WBParaSite" id="HPLM_0000596401-mRNA-1"/>
    </source>
</evidence>
<feature type="domain" description="Integrase catalytic" evidence="1">
    <location>
        <begin position="1"/>
        <end position="158"/>
    </location>
</feature>
<reference evidence="4" key="1">
    <citation type="submission" date="2017-02" db="UniProtKB">
        <authorList>
            <consortium name="WormBaseParasite"/>
        </authorList>
    </citation>
    <scope>IDENTIFICATION</scope>
</reference>
<sequence>MDYIGPFSYREDNITISKHWIILITCLNTRATFTKVVTSMSAETLLQGLRRSIATNGFPNWIVCDNAKVFKTINEIQSNMFRSTTPKENVIDYYANRKISFNFIASHSPWQGGVYERMVGIFEAAFRNAIGREISDIETLKTITAECTAICNADHLLM</sequence>
<dbReference type="InterPro" id="IPR001584">
    <property type="entry name" value="Integrase_cat-core"/>
</dbReference>
<dbReference type="GO" id="GO:0015074">
    <property type="term" value="P:DNA integration"/>
    <property type="evidence" value="ECO:0007669"/>
    <property type="project" value="InterPro"/>
</dbReference>
<dbReference type="Proteomes" id="UP000268014">
    <property type="component" value="Unassembled WGS sequence"/>
</dbReference>
<keyword evidence="3" id="KW-1185">Reference proteome</keyword>
<dbReference type="EMBL" id="UZAF01016414">
    <property type="protein sequence ID" value="VDO27554.1"/>
    <property type="molecule type" value="Genomic_DNA"/>
</dbReference>
<dbReference type="SUPFAM" id="SSF53098">
    <property type="entry name" value="Ribonuclease H-like"/>
    <property type="match status" value="1"/>
</dbReference>
<organism evidence="4">
    <name type="scientific">Haemonchus placei</name>
    <name type="common">Barber's pole worm</name>
    <dbReference type="NCBI Taxonomy" id="6290"/>
    <lineage>
        <taxon>Eukaryota</taxon>
        <taxon>Metazoa</taxon>
        <taxon>Ecdysozoa</taxon>
        <taxon>Nematoda</taxon>
        <taxon>Chromadorea</taxon>
        <taxon>Rhabditida</taxon>
        <taxon>Rhabditina</taxon>
        <taxon>Rhabditomorpha</taxon>
        <taxon>Strongyloidea</taxon>
        <taxon>Trichostrongylidae</taxon>
        <taxon>Haemonchus</taxon>
    </lineage>
</organism>
<evidence type="ECO:0000259" key="1">
    <source>
        <dbReference type="PROSITE" id="PS50994"/>
    </source>
</evidence>
<name>A0A0N4W777_HAEPC</name>
<dbReference type="PANTHER" id="PTHR47331:SF2">
    <property type="match status" value="1"/>
</dbReference>
<dbReference type="WBParaSite" id="HPLM_0000596401-mRNA-1">
    <property type="protein sequence ID" value="HPLM_0000596401-mRNA-1"/>
    <property type="gene ID" value="HPLM_0000596401"/>
</dbReference>
<proteinExistence type="predicted"/>
<dbReference type="InterPro" id="IPR036397">
    <property type="entry name" value="RNaseH_sf"/>
</dbReference>
<evidence type="ECO:0000313" key="3">
    <source>
        <dbReference type="Proteomes" id="UP000268014"/>
    </source>
</evidence>
<protein>
    <submittedName>
        <fullName evidence="4">Integrase catalytic domain-containing protein</fullName>
    </submittedName>
</protein>